<name>A0AA42CSG5_9SPHN</name>
<comment type="caution">
    <text evidence="2">The sequence shown here is derived from an EMBL/GenBank/DDBJ whole genome shotgun (WGS) entry which is preliminary data.</text>
</comment>
<organism evidence="2 3">
    <name type="scientific">Sphingomonas lycopersici</name>
    <dbReference type="NCBI Taxonomy" id="2951807"/>
    <lineage>
        <taxon>Bacteria</taxon>
        <taxon>Pseudomonadati</taxon>
        <taxon>Pseudomonadota</taxon>
        <taxon>Alphaproteobacteria</taxon>
        <taxon>Sphingomonadales</taxon>
        <taxon>Sphingomonadaceae</taxon>
        <taxon>Sphingomonas</taxon>
    </lineage>
</organism>
<dbReference type="AlphaFoldDB" id="A0AA42CSG5"/>
<keyword evidence="3" id="KW-1185">Reference proteome</keyword>
<proteinExistence type="predicted"/>
<dbReference type="EMBL" id="JANFAV010000020">
    <property type="protein sequence ID" value="MCW6537274.1"/>
    <property type="molecule type" value="Genomic_DNA"/>
</dbReference>
<dbReference type="Pfam" id="PF13692">
    <property type="entry name" value="Glyco_trans_1_4"/>
    <property type="match status" value="1"/>
</dbReference>
<dbReference type="CDD" id="cd03801">
    <property type="entry name" value="GT4_PimA-like"/>
    <property type="match status" value="1"/>
</dbReference>
<reference evidence="2" key="1">
    <citation type="submission" date="2022-06" db="EMBL/GenBank/DDBJ databases">
        <title>Sphingomonas sp. nov. isolated from rhizosphere soil of tomato.</title>
        <authorList>
            <person name="Dong H."/>
            <person name="Gao R."/>
        </authorList>
    </citation>
    <scope>NUCLEOTIDE SEQUENCE</scope>
    <source>
        <strain evidence="2">MMSM24</strain>
    </source>
</reference>
<evidence type="ECO:0000256" key="1">
    <source>
        <dbReference type="ARBA" id="ARBA00022679"/>
    </source>
</evidence>
<evidence type="ECO:0000313" key="2">
    <source>
        <dbReference type="EMBL" id="MCW6537274.1"/>
    </source>
</evidence>
<accession>A0AA42CSG5</accession>
<protein>
    <submittedName>
        <fullName evidence="2">Glycosyltransferase family 4 protein</fullName>
    </submittedName>
</protein>
<dbReference type="GO" id="GO:0016757">
    <property type="term" value="F:glycosyltransferase activity"/>
    <property type="evidence" value="ECO:0007669"/>
    <property type="project" value="TreeGrafter"/>
</dbReference>
<dbReference type="RefSeq" id="WP_265271218.1">
    <property type="nucleotide sequence ID" value="NZ_JANFAV010000020.1"/>
</dbReference>
<gene>
    <name evidence="2" type="ORF">NEE01_21055</name>
</gene>
<dbReference type="PANTHER" id="PTHR46401">
    <property type="entry name" value="GLYCOSYLTRANSFERASE WBBK-RELATED"/>
    <property type="match status" value="1"/>
</dbReference>
<dbReference type="GO" id="GO:0009103">
    <property type="term" value="P:lipopolysaccharide biosynthetic process"/>
    <property type="evidence" value="ECO:0007669"/>
    <property type="project" value="TreeGrafter"/>
</dbReference>
<keyword evidence="1" id="KW-0808">Transferase</keyword>
<dbReference type="SUPFAM" id="SSF53756">
    <property type="entry name" value="UDP-Glycosyltransferase/glycogen phosphorylase"/>
    <property type="match status" value="1"/>
</dbReference>
<evidence type="ECO:0000313" key="3">
    <source>
        <dbReference type="Proteomes" id="UP001165565"/>
    </source>
</evidence>
<dbReference type="PANTHER" id="PTHR46401:SF2">
    <property type="entry name" value="GLYCOSYLTRANSFERASE WBBK-RELATED"/>
    <property type="match status" value="1"/>
</dbReference>
<dbReference type="Proteomes" id="UP001165565">
    <property type="component" value="Unassembled WGS sequence"/>
</dbReference>
<sequence length="356" mass="40024">MVEHEVSATKLHVCATHSRSGIADYAKDFHRLVLAPEGYTLCDPNEIPRHGAFWKETQFHVQLGAFQHAERRAASRLLTAGCETVEATIHDPPFAAFPYFAFHSALLTRLSRGFDWYLRSFGLQRRLIERLRRVFVLSDHGKAAVLRIAPRANVFVMPHIVDRVRVWAPGSPLGTALLYFGFIGPNKGLDHVLEVHAALRRLRPGVRLHVVGQPGSDRARSYLEGLRRRYTDDVIYHGYVTDDHLDALFVQAAHVILPYAPYRYIVPTSGSVVHALRRARVIWTTAANAMSELIVDGENGFMLTMDPVADAQRLARVIDDQLLTRRVSDGARKTALAMADFPYRRFLASEASPGRT</sequence>
<dbReference type="Gene3D" id="3.40.50.2000">
    <property type="entry name" value="Glycogen Phosphorylase B"/>
    <property type="match status" value="1"/>
</dbReference>